<dbReference type="PROSITE" id="PS51212">
    <property type="entry name" value="WSC"/>
    <property type="match status" value="3"/>
</dbReference>
<keyword evidence="5" id="KW-0472">Membrane</keyword>
<comment type="subcellular location">
    <subcellularLocation>
        <location evidence="1">Membrane</location>
        <topology evidence="1">Single-pass membrane protein</topology>
    </subcellularLocation>
</comment>
<evidence type="ECO:0000259" key="10">
    <source>
        <dbReference type="PROSITE" id="PS50873"/>
    </source>
</evidence>
<evidence type="ECO:0000256" key="2">
    <source>
        <dbReference type="ARBA" id="ARBA00022692"/>
    </source>
</evidence>
<keyword evidence="3 9" id="KW-0732">Signal</keyword>
<dbReference type="PROSITE" id="PS50873">
    <property type="entry name" value="PEROXIDASE_4"/>
    <property type="match status" value="1"/>
</dbReference>
<evidence type="ECO:0000259" key="11">
    <source>
        <dbReference type="PROSITE" id="PS51212"/>
    </source>
</evidence>
<sequence length="937" mass="97760">MKSAAALVGLLGLAGSALADPTWPNAVDEIEEIMTQLQSFRARKFADTVDPCSNEASGPGRQNAAEWLRVGFHDMSTANINFGIGGLDGSLQYELDNGENTGPGHKTTLEFMAPYVSPRSSLADLIALGVYTSVRSCGGPAVPIRVGRIDATGKGPTGVPQPQNSVFTFQQQFQRLGFSTAEMIQVTACGHTLGGVHNTEFPDIVPTGTGLSGEAGLDSSDAVFDNMVVTEYLSGETGNPLVVGPSVRIGKNSDFKVFNSDNNQTMEALADADTFTSVCKTVLQKMIEVVPPGVTFSDPIVPYNVKPVNLQLTLANGGTTLQFTGFIRVKTTGLAKGSISSVTITYKNRKGTTDCGLSSCIITATPQGTSQGFDDTFDFFPFTANILASSGISSFTVTVNNADGTKDIHDNNGNEYPVQDAVLFQAPQSCVLGSSGALTAVAAVRNDRLSQGAQAKIWFKTPQTTSPVPLLQSTTVDLQKGQCVGSYTLFNIDTTIQGGLAYQGYVDVINGDQSDSFKSLANIGGTCRAFASPAACNGGDEGSGGTTGLPTVPATTTDAVPTTSEPATSEPATSEPATSEPATSEPATSDPVTSDPVTTAPPTTTAPETTTAVPTPTHKPSVDGYVLVSCWTEGDGVRALAGSAYANDSMTLETCRDFCSSYVYWGTEYGRECYCGNTLAKSSEAAPIDQCNMACGGDGSEFCGAGNRLELYSTTVTQPPTPTGTLAHEPTVGAYTLVGCWTEGQGDRALGQAATLAADMTNEACAEFCSDYRYFGTEYGEECYCGSFLSTSSSTAPLADCNMPCGGNQFEYCGASNRLELYINANVTGGEPEQPAAAGDFVFIGCQTEGNGTRALTGAATATGTMSDEACADFCADFTYFGTEYGSECYCGNTLDPTSLEAPASDCNMLCSGNELEYCGAGNRLSLYTKKPVELTT</sequence>
<dbReference type="InterPro" id="IPR002016">
    <property type="entry name" value="Haem_peroxidase"/>
</dbReference>
<evidence type="ECO:0000256" key="6">
    <source>
        <dbReference type="ARBA" id="ARBA00023180"/>
    </source>
</evidence>
<comment type="similarity">
    <text evidence="7">Belongs to the peroxidase family.</text>
</comment>
<feature type="compositionally biased region" description="Polar residues" evidence="8">
    <location>
        <begin position="564"/>
        <end position="587"/>
    </location>
</feature>
<feature type="domain" description="Plant heme peroxidase family profile" evidence="10">
    <location>
        <begin position="106"/>
        <end position="335"/>
    </location>
</feature>
<dbReference type="SUPFAM" id="SSF48113">
    <property type="entry name" value="Heme-dependent peroxidases"/>
    <property type="match status" value="1"/>
</dbReference>
<feature type="compositionally biased region" description="Low complexity" evidence="8">
    <location>
        <begin position="591"/>
        <end position="616"/>
    </location>
</feature>
<dbReference type="InterPro" id="IPR051836">
    <property type="entry name" value="Kremen_rcpt"/>
</dbReference>
<evidence type="ECO:0000256" key="3">
    <source>
        <dbReference type="ARBA" id="ARBA00022729"/>
    </source>
</evidence>
<proteinExistence type="inferred from homology"/>
<dbReference type="SMART" id="SM00321">
    <property type="entry name" value="WSC"/>
    <property type="match status" value="3"/>
</dbReference>
<dbReference type="Gene3D" id="1.10.520.10">
    <property type="match status" value="1"/>
</dbReference>
<feature type="compositionally biased region" description="Low complexity" evidence="8">
    <location>
        <begin position="548"/>
        <end position="563"/>
    </location>
</feature>
<evidence type="ECO:0000256" key="4">
    <source>
        <dbReference type="ARBA" id="ARBA00022989"/>
    </source>
</evidence>
<keyword evidence="4" id="KW-1133">Transmembrane helix</keyword>
<dbReference type="GeneID" id="87914032"/>
<dbReference type="GO" id="GO:0006979">
    <property type="term" value="P:response to oxidative stress"/>
    <property type="evidence" value="ECO:0007669"/>
    <property type="project" value="InterPro"/>
</dbReference>
<feature type="signal peptide" evidence="9">
    <location>
        <begin position="1"/>
        <end position="19"/>
    </location>
</feature>
<evidence type="ECO:0000256" key="1">
    <source>
        <dbReference type="ARBA" id="ARBA00004167"/>
    </source>
</evidence>
<feature type="chain" id="PRO_5042166094" evidence="9">
    <location>
        <begin position="20"/>
        <end position="937"/>
    </location>
</feature>
<feature type="region of interest" description="Disordered" evidence="8">
    <location>
        <begin position="541"/>
        <end position="618"/>
    </location>
</feature>
<dbReference type="RefSeq" id="XP_062750933.1">
    <property type="nucleotide sequence ID" value="XM_062894127.1"/>
</dbReference>
<organism evidence="12 13">
    <name type="scientific">Trichoderma aggressivum f. europaeum</name>
    <dbReference type="NCBI Taxonomy" id="173218"/>
    <lineage>
        <taxon>Eukaryota</taxon>
        <taxon>Fungi</taxon>
        <taxon>Dikarya</taxon>
        <taxon>Ascomycota</taxon>
        <taxon>Pezizomycotina</taxon>
        <taxon>Sordariomycetes</taxon>
        <taxon>Hypocreomycetidae</taxon>
        <taxon>Hypocreales</taxon>
        <taxon>Hypocreaceae</taxon>
        <taxon>Trichoderma</taxon>
    </lineage>
</organism>
<accession>A0AAE1LVZ9</accession>
<dbReference type="GO" id="GO:0004601">
    <property type="term" value="F:peroxidase activity"/>
    <property type="evidence" value="ECO:0007669"/>
    <property type="project" value="InterPro"/>
</dbReference>
<evidence type="ECO:0000256" key="5">
    <source>
        <dbReference type="ARBA" id="ARBA00023136"/>
    </source>
</evidence>
<comment type="caution">
    <text evidence="12">The sequence shown here is derived from an EMBL/GenBank/DDBJ whole genome shotgun (WGS) entry which is preliminary data.</text>
</comment>
<dbReference type="GO" id="GO:0005886">
    <property type="term" value="C:plasma membrane"/>
    <property type="evidence" value="ECO:0007669"/>
    <property type="project" value="TreeGrafter"/>
</dbReference>
<feature type="domain" description="WSC" evidence="11">
    <location>
        <begin position="840"/>
        <end position="931"/>
    </location>
</feature>
<dbReference type="EMBL" id="JAWRVG010000065">
    <property type="protein sequence ID" value="KAK4062037.1"/>
    <property type="molecule type" value="Genomic_DNA"/>
</dbReference>
<reference evidence="12" key="1">
    <citation type="submission" date="2023-11" db="EMBL/GenBank/DDBJ databases">
        <title>The genome sequences of three competitors of mushroom-forming fungi.</title>
        <authorList>
            <person name="Beijen E."/>
            <person name="Ohm R.A."/>
        </authorList>
    </citation>
    <scope>NUCLEOTIDE SEQUENCE</scope>
    <source>
        <strain evidence="12">CBS 100526</strain>
    </source>
</reference>
<evidence type="ECO:0000313" key="13">
    <source>
        <dbReference type="Proteomes" id="UP001273209"/>
    </source>
</evidence>
<dbReference type="PANTHER" id="PTHR24269:SF16">
    <property type="entry name" value="PROTEIN SLG1"/>
    <property type="match status" value="1"/>
</dbReference>
<feature type="domain" description="WSC" evidence="11">
    <location>
        <begin position="734"/>
        <end position="825"/>
    </location>
</feature>
<evidence type="ECO:0000313" key="12">
    <source>
        <dbReference type="EMBL" id="KAK4062037.1"/>
    </source>
</evidence>
<keyword evidence="13" id="KW-1185">Reference proteome</keyword>
<gene>
    <name evidence="12" type="ORF">Triagg1_10094</name>
</gene>
<dbReference type="Proteomes" id="UP001273209">
    <property type="component" value="Unassembled WGS sequence"/>
</dbReference>
<name>A0AAE1LVZ9_9HYPO</name>
<dbReference type="FunFam" id="1.10.520.10:FF:000020">
    <property type="entry name" value="Peroxisomal ascorbate peroxidase"/>
    <property type="match status" value="1"/>
</dbReference>
<dbReference type="InterPro" id="IPR010255">
    <property type="entry name" value="Haem_peroxidase_sf"/>
</dbReference>
<dbReference type="InterPro" id="IPR002889">
    <property type="entry name" value="WSC_carb-bd"/>
</dbReference>
<dbReference type="PRINTS" id="PR00458">
    <property type="entry name" value="PEROXIDASE"/>
</dbReference>
<protein>
    <submittedName>
        <fullName evidence="12">CAZyme family AA2</fullName>
    </submittedName>
</protein>
<evidence type="ECO:0000256" key="9">
    <source>
        <dbReference type="SAM" id="SignalP"/>
    </source>
</evidence>
<dbReference type="AlphaFoldDB" id="A0AAE1LVZ9"/>
<keyword evidence="6" id="KW-0325">Glycoprotein</keyword>
<dbReference type="Pfam" id="PF01822">
    <property type="entry name" value="WSC"/>
    <property type="match status" value="3"/>
</dbReference>
<evidence type="ECO:0000256" key="7">
    <source>
        <dbReference type="RuleBase" id="RU004241"/>
    </source>
</evidence>
<keyword evidence="2" id="KW-0812">Transmembrane</keyword>
<feature type="domain" description="WSC" evidence="11">
    <location>
        <begin position="624"/>
        <end position="715"/>
    </location>
</feature>
<dbReference type="Pfam" id="PF00141">
    <property type="entry name" value="peroxidase"/>
    <property type="match status" value="1"/>
</dbReference>
<dbReference type="GO" id="GO:0020037">
    <property type="term" value="F:heme binding"/>
    <property type="evidence" value="ECO:0007669"/>
    <property type="project" value="InterPro"/>
</dbReference>
<evidence type="ECO:0000256" key="8">
    <source>
        <dbReference type="SAM" id="MobiDB-lite"/>
    </source>
</evidence>
<dbReference type="PANTHER" id="PTHR24269">
    <property type="entry name" value="KREMEN PROTEIN"/>
    <property type="match status" value="1"/>
</dbReference>